<dbReference type="Gene3D" id="1.20.140.10">
    <property type="entry name" value="Butyryl-CoA Dehydrogenase, subunit A, domain 3"/>
    <property type="match status" value="2"/>
</dbReference>
<evidence type="ECO:0000256" key="10">
    <source>
        <dbReference type="ARBA" id="ARBA00023098"/>
    </source>
</evidence>
<evidence type="ECO:0000313" key="19">
    <source>
        <dbReference type="Proteomes" id="UP000190312"/>
    </source>
</evidence>
<comment type="pathway">
    <text evidence="4">Lipid metabolism; peroxisomal fatty acid beta-oxidation.</text>
</comment>
<feature type="domain" description="Acyl-coenzyme A oxidase N-terminal" evidence="16">
    <location>
        <begin position="30"/>
        <end position="144"/>
    </location>
</feature>
<reference evidence="18 19" key="1">
    <citation type="submission" date="2016-10" db="EMBL/GenBank/DDBJ databases">
        <title>Genome sequencing of Aspergillus oryzae BCC7051.</title>
        <authorList>
            <person name="Thammarongtham C."/>
            <person name="Vorapreeda T."/>
            <person name="Nookaew I."/>
            <person name="Srisuk T."/>
            <person name="Land M."/>
            <person name="Jeennor S."/>
            <person name="Laoteng K."/>
        </authorList>
    </citation>
    <scope>NUCLEOTIDE SEQUENCE [LARGE SCALE GENOMIC DNA]</scope>
    <source>
        <strain evidence="18 19">BCC7051</strain>
    </source>
</reference>
<dbReference type="SUPFAM" id="SSF56645">
    <property type="entry name" value="Acyl-CoA dehydrogenase NM domain-like"/>
    <property type="match status" value="1"/>
</dbReference>
<evidence type="ECO:0000256" key="8">
    <source>
        <dbReference type="ARBA" id="ARBA00022832"/>
    </source>
</evidence>
<evidence type="ECO:0000256" key="12">
    <source>
        <dbReference type="PIRNR" id="PIRNR000168"/>
    </source>
</evidence>
<dbReference type="OrthoDB" id="538336at2759"/>
<name>A0A1S9E032_ASPOZ</name>
<comment type="similarity">
    <text evidence="5 12">Belongs to the acyl-CoA oxidase family.</text>
</comment>
<dbReference type="PANTHER" id="PTHR10909">
    <property type="entry name" value="ELECTRON TRANSPORT OXIDOREDUCTASE"/>
    <property type="match status" value="1"/>
</dbReference>
<dbReference type="InterPro" id="IPR037069">
    <property type="entry name" value="AcylCoA_DH/ox_N_sf"/>
</dbReference>
<dbReference type="InterPro" id="IPR009100">
    <property type="entry name" value="AcylCoA_DH/oxidase_NM_dom_sf"/>
</dbReference>
<comment type="subcellular location">
    <subcellularLocation>
        <location evidence="3">Peroxisome</location>
    </subcellularLocation>
</comment>
<protein>
    <recommendedName>
        <fullName evidence="12">Acyl-coenzyme A oxidase</fullName>
    </recommendedName>
</protein>
<keyword evidence="7 12" id="KW-0274">FAD</keyword>
<dbReference type="PIRSF" id="PIRSF000168">
    <property type="entry name" value="Acyl-CoA_oxidase"/>
    <property type="match status" value="1"/>
</dbReference>
<keyword evidence="10" id="KW-0443">Lipid metabolism</keyword>
<keyword evidence="11" id="KW-0576">Peroxisome</keyword>
<dbReference type="AlphaFoldDB" id="A0A1S9E032"/>
<organism evidence="18 19">
    <name type="scientific">Aspergillus oryzae</name>
    <name type="common">Yellow koji mold</name>
    <dbReference type="NCBI Taxonomy" id="5062"/>
    <lineage>
        <taxon>Eukaryota</taxon>
        <taxon>Fungi</taxon>
        <taxon>Dikarya</taxon>
        <taxon>Ascomycota</taxon>
        <taxon>Pezizomycotina</taxon>
        <taxon>Eurotiomycetes</taxon>
        <taxon>Eurotiomycetidae</taxon>
        <taxon>Eurotiales</taxon>
        <taxon>Aspergillaceae</taxon>
        <taxon>Aspergillus</taxon>
        <taxon>Aspergillus subgen. Circumdati</taxon>
    </lineage>
</organism>
<keyword evidence="9" id="KW-0560">Oxidoreductase</keyword>
<evidence type="ECO:0000256" key="7">
    <source>
        <dbReference type="ARBA" id="ARBA00022827"/>
    </source>
</evidence>
<keyword evidence="8" id="KW-0276">Fatty acid metabolism</keyword>
<dbReference type="EMBL" id="MKZY01000001">
    <property type="protein sequence ID" value="OOO14593.1"/>
    <property type="molecule type" value="Genomic_DNA"/>
</dbReference>
<feature type="active site" description="Proton acceptor" evidence="13">
    <location>
        <position position="423"/>
    </location>
</feature>
<dbReference type="Proteomes" id="UP000190312">
    <property type="component" value="Unassembled WGS sequence"/>
</dbReference>
<evidence type="ECO:0000259" key="17">
    <source>
        <dbReference type="Pfam" id="PF22924"/>
    </source>
</evidence>
<dbReference type="Pfam" id="PF22924">
    <property type="entry name" value="ACOX_C_alpha1"/>
    <property type="match status" value="1"/>
</dbReference>
<evidence type="ECO:0000313" key="18">
    <source>
        <dbReference type="EMBL" id="OOO14593.1"/>
    </source>
</evidence>
<feature type="domain" description="Acyl-CoA oxidase C-terminal" evidence="15">
    <location>
        <begin position="487"/>
        <end position="634"/>
    </location>
</feature>
<dbReference type="SUPFAM" id="SSF47203">
    <property type="entry name" value="Acyl-CoA dehydrogenase C-terminal domain-like"/>
    <property type="match status" value="2"/>
</dbReference>
<evidence type="ECO:0000256" key="6">
    <source>
        <dbReference type="ARBA" id="ARBA00022630"/>
    </source>
</evidence>
<comment type="caution">
    <text evidence="18">The sequence shown here is derived from an EMBL/GenBank/DDBJ whole genome shotgun (WGS) entry which is preliminary data.</text>
</comment>
<sequence>MSNFTDHLRPSQPNGPEILARKRAQTHIPVDELAHHLLAQDGYLERQARILRIVEQEPLFDKKRQANLSREDLFKLALARAKLLRRLVDKHGWDIDDYKMAETLVDDVSPYYLHLHMFITTIREQASDAQQAYWLPLIESFKIIGAYAQTELGHGSNVQGLELQARWGPGSKDLGRTANHAIVVAQLLVPNSGSEYQSHGPHPFIVQVRDMQTHQPRKGVVIGDIGPKFGYATIDNAYMLFHHFRIPHSALLSRYAKLDPDSGQFSKPAVPAVVYGTMTYVRSLIVLQSRMAFARAVTIAVRYTTVRRQFRDRDDLKGPEVAVLEYPTVQIRILPLLATTYVLHYAGQAMQRTYREAREQIQAGDFSGLAHMHSLSSGLKSFCTDLVADGIETCRRALGGHGYGGASGFIRLSPDYLSRVTVEGDNWMITQQVAAYLIKRMHAAVANIDSATGNETEDLYKEFLRANRVESFHRRTIALLYDIYVERVTKKRRWTSLMTQLHRLSHAQSLALLVEIFHDTLQNDRSLPPPAKNTLRDLYHLFAFFHMETHAYDFFRSGAVPQRDLDELPNRVRHLMARIEPHAVALVDAWKIPDYLLDSALGRFDGKVYEDLFHRAHRLNPLNEITFNPNYWEDELVKGDGGGWSSVLAKL</sequence>
<dbReference type="VEuPathDB" id="FungiDB:AO090026000762"/>
<dbReference type="GO" id="GO:0033540">
    <property type="term" value="P:fatty acid beta-oxidation using acyl-CoA oxidase"/>
    <property type="evidence" value="ECO:0007669"/>
    <property type="project" value="TreeGrafter"/>
</dbReference>
<dbReference type="InterPro" id="IPR029320">
    <property type="entry name" value="Acyl-CoA_ox_N"/>
</dbReference>
<evidence type="ECO:0000259" key="15">
    <source>
        <dbReference type="Pfam" id="PF01756"/>
    </source>
</evidence>
<dbReference type="Gene3D" id="1.10.540.10">
    <property type="entry name" value="Acyl-CoA dehydrogenase/oxidase, N-terminal domain"/>
    <property type="match status" value="1"/>
</dbReference>
<dbReference type="GO" id="GO:0071949">
    <property type="term" value="F:FAD binding"/>
    <property type="evidence" value="ECO:0007669"/>
    <property type="project" value="InterPro"/>
</dbReference>
<dbReference type="PANTHER" id="PTHR10909:SF250">
    <property type="entry name" value="PEROXISOMAL ACYL-COENZYME A OXIDASE 1"/>
    <property type="match status" value="1"/>
</dbReference>
<comment type="catalytic activity">
    <reaction evidence="1">
        <text>a 2,3-saturated acyl-CoA + O2 = a (2E)-enoyl-CoA + H2O2</text>
        <dbReference type="Rhea" id="RHEA:38959"/>
        <dbReference type="ChEBI" id="CHEBI:15379"/>
        <dbReference type="ChEBI" id="CHEBI:16240"/>
        <dbReference type="ChEBI" id="CHEBI:58856"/>
        <dbReference type="ChEBI" id="CHEBI:65111"/>
        <dbReference type="EC" id="1.3.3.6"/>
    </reaction>
</comment>
<evidence type="ECO:0000256" key="5">
    <source>
        <dbReference type="ARBA" id="ARBA00006288"/>
    </source>
</evidence>
<evidence type="ECO:0000259" key="16">
    <source>
        <dbReference type="Pfam" id="PF14749"/>
    </source>
</evidence>
<dbReference type="Pfam" id="PF14749">
    <property type="entry name" value="Acyl-CoA_ox_N"/>
    <property type="match status" value="1"/>
</dbReference>
<accession>A0A1S9E032</accession>
<dbReference type="GO" id="GO:0005777">
    <property type="term" value="C:peroxisome"/>
    <property type="evidence" value="ECO:0007669"/>
    <property type="project" value="UniProtKB-SubCell"/>
</dbReference>
<dbReference type="Gene3D" id="2.40.110.10">
    <property type="entry name" value="Butyryl-CoA Dehydrogenase, subunit A, domain 2"/>
    <property type="match status" value="1"/>
</dbReference>
<evidence type="ECO:0000256" key="11">
    <source>
        <dbReference type="ARBA" id="ARBA00023140"/>
    </source>
</evidence>
<keyword evidence="6 12" id="KW-0285">Flavoprotein</keyword>
<dbReference type="GO" id="GO:0055088">
    <property type="term" value="P:lipid homeostasis"/>
    <property type="evidence" value="ECO:0007669"/>
    <property type="project" value="TreeGrafter"/>
</dbReference>
<dbReference type="GO" id="GO:0003997">
    <property type="term" value="F:acyl-CoA oxidase activity"/>
    <property type="evidence" value="ECO:0007669"/>
    <property type="project" value="UniProtKB-EC"/>
</dbReference>
<evidence type="ECO:0000256" key="1">
    <source>
        <dbReference type="ARBA" id="ARBA00001201"/>
    </source>
</evidence>
<dbReference type="InterPro" id="IPR002655">
    <property type="entry name" value="Acyl-CoA_oxidase_C"/>
</dbReference>
<dbReference type="InterPro" id="IPR055060">
    <property type="entry name" value="ACOX_C_alpha1"/>
</dbReference>
<feature type="domain" description="Acyl-CoA oxidase C-alpha1" evidence="17">
    <location>
        <begin position="275"/>
        <end position="438"/>
    </location>
</feature>
<evidence type="ECO:0000256" key="13">
    <source>
        <dbReference type="PIRSR" id="PIRSR000168-1"/>
    </source>
</evidence>
<proteinExistence type="inferred from homology"/>
<evidence type="ECO:0000256" key="4">
    <source>
        <dbReference type="ARBA" id="ARBA00004846"/>
    </source>
</evidence>
<evidence type="ECO:0000256" key="3">
    <source>
        <dbReference type="ARBA" id="ARBA00004275"/>
    </source>
</evidence>
<gene>
    <name evidence="18" type="ORF">OAory_01031880</name>
</gene>
<evidence type="ECO:0000256" key="14">
    <source>
        <dbReference type="PIRSR" id="PIRSR000168-2"/>
    </source>
</evidence>
<dbReference type="GO" id="GO:0005504">
    <property type="term" value="F:fatty acid binding"/>
    <property type="evidence" value="ECO:0007669"/>
    <property type="project" value="TreeGrafter"/>
</dbReference>
<dbReference type="InterPro" id="IPR012258">
    <property type="entry name" value="Acyl-CoA_oxidase"/>
</dbReference>
<dbReference type="FunFam" id="1.20.140.10:FF:000015">
    <property type="entry name" value="Acyl-coenzyme A oxidase"/>
    <property type="match status" value="1"/>
</dbReference>
<evidence type="ECO:0000256" key="2">
    <source>
        <dbReference type="ARBA" id="ARBA00001974"/>
    </source>
</evidence>
<dbReference type="InterPro" id="IPR036250">
    <property type="entry name" value="AcylCo_DH-like_C"/>
</dbReference>
<feature type="binding site" evidence="14">
    <location>
        <position position="150"/>
    </location>
    <ligand>
        <name>FAD</name>
        <dbReference type="ChEBI" id="CHEBI:57692"/>
    </ligand>
</feature>
<comment type="cofactor">
    <cofactor evidence="2">
        <name>FAD</name>
        <dbReference type="ChEBI" id="CHEBI:57692"/>
    </cofactor>
</comment>
<dbReference type="InterPro" id="IPR046373">
    <property type="entry name" value="Acyl-CoA_Oxase/DH_mid-dom_sf"/>
</dbReference>
<evidence type="ECO:0000256" key="9">
    <source>
        <dbReference type="ARBA" id="ARBA00023002"/>
    </source>
</evidence>
<dbReference type="Pfam" id="PF01756">
    <property type="entry name" value="ACOX"/>
    <property type="match status" value="1"/>
</dbReference>